<dbReference type="GO" id="GO:0016055">
    <property type="term" value="P:Wnt signaling pathway"/>
    <property type="evidence" value="ECO:0007669"/>
    <property type="project" value="UniProtKB-KW"/>
</dbReference>
<dbReference type="InParanoid" id="A0A667XT03"/>
<dbReference type="PANTHER" id="PTHR22237">
    <property type="entry name" value="APC MEMBRANE RECRUITMENT PROTEIN 2-RELATED"/>
    <property type="match status" value="1"/>
</dbReference>
<dbReference type="AlphaFoldDB" id="A0A667XT03"/>
<dbReference type="PANTHER" id="PTHR22237:SF3">
    <property type="entry name" value="APC MEMBRANE RECRUITMENT PROTEIN 2-LIKE"/>
    <property type="match status" value="1"/>
</dbReference>
<feature type="compositionally biased region" description="Basic and acidic residues" evidence="7">
    <location>
        <begin position="159"/>
        <end position="169"/>
    </location>
</feature>
<proteinExistence type="inferred from homology"/>
<evidence type="ECO:0000256" key="6">
    <source>
        <dbReference type="ARBA" id="ARBA00023136"/>
    </source>
</evidence>
<dbReference type="Pfam" id="PF09422">
    <property type="entry name" value="AMER"/>
    <property type="match status" value="1"/>
</dbReference>
<dbReference type="GO" id="GO:0005886">
    <property type="term" value="C:plasma membrane"/>
    <property type="evidence" value="ECO:0007669"/>
    <property type="project" value="UniProtKB-SubCell"/>
</dbReference>
<feature type="compositionally biased region" description="Basic residues" evidence="7">
    <location>
        <begin position="20"/>
        <end position="33"/>
    </location>
</feature>
<dbReference type="GO" id="GO:0005546">
    <property type="term" value="F:phosphatidylinositol-4,5-bisphosphate binding"/>
    <property type="evidence" value="ECO:0007669"/>
    <property type="project" value="TreeGrafter"/>
</dbReference>
<feature type="compositionally biased region" description="Basic and acidic residues" evidence="7">
    <location>
        <begin position="418"/>
        <end position="427"/>
    </location>
</feature>
<organism evidence="8 9">
    <name type="scientific">Myripristis murdjan</name>
    <name type="common">pinecone soldierfish</name>
    <dbReference type="NCBI Taxonomy" id="586833"/>
    <lineage>
        <taxon>Eukaryota</taxon>
        <taxon>Metazoa</taxon>
        <taxon>Chordata</taxon>
        <taxon>Craniata</taxon>
        <taxon>Vertebrata</taxon>
        <taxon>Euteleostomi</taxon>
        <taxon>Actinopterygii</taxon>
        <taxon>Neopterygii</taxon>
        <taxon>Teleostei</taxon>
        <taxon>Neoteleostei</taxon>
        <taxon>Acanthomorphata</taxon>
        <taxon>Holocentriformes</taxon>
        <taxon>Holocentridae</taxon>
        <taxon>Myripristis</taxon>
    </lineage>
</organism>
<reference evidence="8" key="3">
    <citation type="submission" date="2025-09" db="UniProtKB">
        <authorList>
            <consortium name="Ensembl"/>
        </authorList>
    </citation>
    <scope>IDENTIFICATION</scope>
</reference>
<dbReference type="GeneTree" id="ENSGT01130000278440"/>
<keyword evidence="3" id="KW-1003">Cell membrane</keyword>
<feature type="compositionally biased region" description="Low complexity" evidence="7">
    <location>
        <begin position="318"/>
        <end position="335"/>
    </location>
</feature>
<comment type="similarity">
    <text evidence="2">Belongs to the Amer family.</text>
</comment>
<gene>
    <name evidence="8" type="primary">si:ch211-244c8.4</name>
</gene>
<evidence type="ECO:0000256" key="7">
    <source>
        <dbReference type="SAM" id="MobiDB-lite"/>
    </source>
</evidence>
<evidence type="ECO:0000256" key="5">
    <source>
        <dbReference type="ARBA" id="ARBA00023121"/>
    </source>
</evidence>
<dbReference type="Ensembl" id="ENSMMDT00005021249.1">
    <property type="protein sequence ID" value="ENSMMDP00005020765.1"/>
    <property type="gene ID" value="ENSMMDG00005010207.1"/>
</dbReference>
<reference evidence="8" key="2">
    <citation type="submission" date="2025-08" db="UniProtKB">
        <authorList>
            <consortium name="Ensembl"/>
        </authorList>
    </citation>
    <scope>IDENTIFICATION</scope>
</reference>
<keyword evidence="6" id="KW-0472">Membrane</keyword>
<feature type="region of interest" description="Disordered" evidence="7">
    <location>
        <begin position="1"/>
        <end position="262"/>
    </location>
</feature>
<keyword evidence="9" id="KW-1185">Reference proteome</keyword>
<name>A0A667XT03_9TELE</name>
<evidence type="ECO:0000256" key="1">
    <source>
        <dbReference type="ARBA" id="ARBA00004202"/>
    </source>
</evidence>
<feature type="compositionally biased region" description="Pro residues" evidence="7">
    <location>
        <begin position="245"/>
        <end position="257"/>
    </location>
</feature>
<evidence type="ECO:0000256" key="3">
    <source>
        <dbReference type="ARBA" id="ARBA00022475"/>
    </source>
</evidence>
<sequence length="540" mass="57083">MDVQTENADPPPCESQPSGKIRKGFKLFGKRKPGNIFSIRSKGDGNNKSPIARSKTLDGLTETTAPDSEQEPEKEKEQEVSQGESGQAEEEPVGEDGVLAAAPPRTSISSATSARSLSFLSLLRGGRRGGGDRQVQTVSQPAGRQRRGLKSLFGSVRFRQRDKDDKEEAPPSPLLMSSRTNSVEIIKEDLTLTPKSQPRSLDSPETESCEPVKSVTTQDSSATTPSETIAPQMTAGNVSKTNEHVPPPLPTTPPPLEPGENSLSCLLADISSLLTFDSISGGGDIIADAEAEWGKASRALGTMGTGGKPLSKTPSPEPILSSSLTSTLSISTTTTAKPSPFAAPKTKGSGQASVDGQSASPSSVDTQGARTTPPKTAELQNDPRTTPQGPTRERKTPPAKTPVSKIPVVGGGRAGKLPVRDNQHTDDDGSWDPPTPVLEEERPHLHTQHGGSKDKVGEVEASVPTLKHAQEESQQPHQPKVITSVPRDSKIPVKHGAQSHTASQIPQAREPPRTKIPVSKVPVRRIAKPTAAGSSAQIRK</sequence>
<reference evidence="8" key="1">
    <citation type="submission" date="2019-06" db="EMBL/GenBank/DDBJ databases">
        <authorList>
            <consortium name="Wellcome Sanger Institute Data Sharing"/>
        </authorList>
    </citation>
    <scope>NUCLEOTIDE SEQUENCE [LARGE SCALE GENOMIC DNA]</scope>
</reference>
<feature type="compositionally biased region" description="Low complexity" evidence="7">
    <location>
        <begin position="100"/>
        <end position="124"/>
    </location>
</feature>
<keyword evidence="4" id="KW-0879">Wnt signaling pathway</keyword>
<feature type="compositionally biased region" description="Polar residues" evidence="7">
    <location>
        <begin position="214"/>
        <end position="240"/>
    </location>
</feature>
<feature type="compositionally biased region" description="Polar residues" evidence="7">
    <location>
        <begin position="348"/>
        <end position="389"/>
    </location>
</feature>
<keyword evidence="5" id="KW-0446">Lipid-binding</keyword>
<feature type="region of interest" description="Disordered" evidence="7">
    <location>
        <begin position="298"/>
        <end position="540"/>
    </location>
</feature>
<evidence type="ECO:0000313" key="8">
    <source>
        <dbReference type="Ensembl" id="ENSMMDP00005020765.1"/>
    </source>
</evidence>
<dbReference type="GO" id="GO:0008013">
    <property type="term" value="F:beta-catenin binding"/>
    <property type="evidence" value="ECO:0007669"/>
    <property type="project" value="TreeGrafter"/>
</dbReference>
<evidence type="ECO:0000256" key="2">
    <source>
        <dbReference type="ARBA" id="ARBA00007750"/>
    </source>
</evidence>
<comment type="subcellular location">
    <subcellularLocation>
        <location evidence="1">Cell membrane</location>
        <topology evidence="1">Peripheral membrane protein</topology>
    </subcellularLocation>
</comment>
<evidence type="ECO:0000256" key="4">
    <source>
        <dbReference type="ARBA" id="ARBA00022687"/>
    </source>
</evidence>
<evidence type="ECO:0000313" key="9">
    <source>
        <dbReference type="Proteomes" id="UP000472263"/>
    </source>
</evidence>
<protein>
    <submittedName>
        <fullName evidence="8">Si:ch211-244c8.4</fullName>
    </submittedName>
</protein>
<dbReference type="GO" id="GO:0060828">
    <property type="term" value="P:regulation of canonical Wnt signaling pathway"/>
    <property type="evidence" value="ECO:0007669"/>
    <property type="project" value="TreeGrafter"/>
</dbReference>
<dbReference type="Proteomes" id="UP000472263">
    <property type="component" value="Chromosome 14"/>
</dbReference>
<dbReference type="InterPro" id="IPR019003">
    <property type="entry name" value="AMER"/>
</dbReference>
<accession>A0A667XT03</accession>